<feature type="transmembrane region" description="Helical" evidence="1">
    <location>
        <begin position="12"/>
        <end position="35"/>
    </location>
</feature>
<dbReference type="Proteomes" id="UP000326354">
    <property type="component" value="Chromosome"/>
</dbReference>
<reference evidence="3 4" key="1">
    <citation type="submission" date="2019-08" db="EMBL/GenBank/DDBJ databases">
        <title>Complete genome sequence of Candidatus Uab amorphum.</title>
        <authorList>
            <person name="Shiratori T."/>
            <person name="Suzuki S."/>
            <person name="Kakizawa Y."/>
            <person name="Ishida K."/>
        </authorList>
    </citation>
    <scope>NUCLEOTIDE SEQUENCE [LARGE SCALE GENOMIC DNA]</scope>
    <source>
        <strain evidence="3 4">SRT547</strain>
    </source>
</reference>
<keyword evidence="4" id="KW-1185">Reference proteome</keyword>
<proteinExistence type="predicted"/>
<evidence type="ECO:0000256" key="1">
    <source>
        <dbReference type="SAM" id="Phobius"/>
    </source>
</evidence>
<sequence length="81" mass="9173">MSTEILTTLLGWASVINIGILMVSTIMIFLLGNFATKVHSKMFKMEEADVQKGYFQYLAQYKIVTLVFNVAPYLSLKIMGF</sequence>
<dbReference type="RefSeq" id="WP_152021999.1">
    <property type="nucleotide sequence ID" value="NZ_JAZFBD010000014.1"/>
</dbReference>
<keyword evidence="1" id="KW-1133">Transmembrane helix</keyword>
<gene>
    <name evidence="3" type="ORF">UABAM_02596</name>
</gene>
<protein>
    <recommendedName>
        <fullName evidence="2">DUF6868 domain-containing protein</fullName>
    </recommendedName>
</protein>
<dbReference type="AlphaFoldDB" id="A0A5S9IND1"/>
<organism evidence="3 4">
    <name type="scientific">Uabimicrobium amorphum</name>
    <dbReference type="NCBI Taxonomy" id="2596890"/>
    <lineage>
        <taxon>Bacteria</taxon>
        <taxon>Pseudomonadati</taxon>
        <taxon>Planctomycetota</taxon>
        <taxon>Candidatus Uabimicrobiia</taxon>
        <taxon>Candidatus Uabimicrobiales</taxon>
        <taxon>Candidatus Uabimicrobiaceae</taxon>
        <taxon>Candidatus Uabimicrobium</taxon>
    </lineage>
</organism>
<evidence type="ECO:0000313" key="3">
    <source>
        <dbReference type="EMBL" id="BBM84240.1"/>
    </source>
</evidence>
<feature type="domain" description="DUF6868" evidence="2">
    <location>
        <begin position="1"/>
        <end position="79"/>
    </location>
</feature>
<dbReference type="KEGG" id="uam:UABAM_02596"/>
<keyword evidence="1" id="KW-0812">Transmembrane</keyword>
<dbReference type="Pfam" id="PF21742">
    <property type="entry name" value="DUF6868"/>
    <property type="match status" value="1"/>
</dbReference>
<evidence type="ECO:0000313" key="4">
    <source>
        <dbReference type="Proteomes" id="UP000326354"/>
    </source>
</evidence>
<accession>A0A5S9IND1</accession>
<name>A0A5S9IND1_UABAM</name>
<dbReference type="EMBL" id="AP019860">
    <property type="protein sequence ID" value="BBM84240.1"/>
    <property type="molecule type" value="Genomic_DNA"/>
</dbReference>
<dbReference type="OrthoDB" id="287243at2"/>
<evidence type="ECO:0000259" key="2">
    <source>
        <dbReference type="Pfam" id="PF21742"/>
    </source>
</evidence>
<keyword evidence="1" id="KW-0472">Membrane</keyword>
<dbReference type="InterPro" id="IPR049220">
    <property type="entry name" value="DUF6868"/>
</dbReference>